<dbReference type="Proteomes" id="UP001642487">
    <property type="component" value="Chromosome 6"/>
</dbReference>
<name>A0ABP0YUN3_9ROSI</name>
<reference evidence="2 3" key="1">
    <citation type="submission" date="2024-03" db="EMBL/GenBank/DDBJ databases">
        <authorList>
            <person name="Gkanogiannis A."/>
            <person name="Becerra Lopez-Lavalle L."/>
        </authorList>
    </citation>
    <scope>NUCLEOTIDE SEQUENCE [LARGE SCALE GENOMIC DNA]</scope>
</reference>
<feature type="region of interest" description="Disordered" evidence="1">
    <location>
        <begin position="99"/>
        <end position="137"/>
    </location>
</feature>
<evidence type="ECO:0000256" key="1">
    <source>
        <dbReference type="SAM" id="MobiDB-lite"/>
    </source>
</evidence>
<accession>A0ABP0YUN3</accession>
<feature type="compositionally biased region" description="Basic and acidic residues" evidence="1">
    <location>
        <begin position="103"/>
        <end position="119"/>
    </location>
</feature>
<protein>
    <submittedName>
        <fullName evidence="2">Uncharacterized protein</fullName>
    </submittedName>
</protein>
<evidence type="ECO:0000313" key="2">
    <source>
        <dbReference type="EMBL" id="CAK9324076.1"/>
    </source>
</evidence>
<gene>
    <name evidence="2" type="ORF">CITCOLO1_LOCUS16300</name>
</gene>
<keyword evidence="3" id="KW-1185">Reference proteome</keyword>
<proteinExistence type="predicted"/>
<sequence length="137" mass="15463">DITVKTALSIPVEFERINGKMISTEAPDYRKAFLRAVGGLRVKRKLEVSFDNLDAQWGFRRMKVVEQARLKGTLLAPSEQTPNQCESVRMGSEQARKGCVCGHPREDRQRRAHETDASIRRNLSMSCMQGGTTPSRQ</sequence>
<feature type="compositionally biased region" description="Polar residues" evidence="1">
    <location>
        <begin position="121"/>
        <end position="137"/>
    </location>
</feature>
<dbReference type="EMBL" id="OZ021740">
    <property type="protein sequence ID" value="CAK9324076.1"/>
    <property type="molecule type" value="Genomic_DNA"/>
</dbReference>
<organism evidence="2 3">
    <name type="scientific">Citrullus colocynthis</name>
    <name type="common">colocynth</name>
    <dbReference type="NCBI Taxonomy" id="252529"/>
    <lineage>
        <taxon>Eukaryota</taxon>
        <taxon>Viridiplantae</taxon>
        <taxon>Streptophyta</taxon>
        <taxon>Embryophyta</taxon>
        <taxon>Tracheophyta</taxon>
        <taxon>Spermatophyta</taxon>
        <taxon>Magnoliopsida</taxon>
        <taxon>eudicotyledons</taxon>
        <taxon>Gunneridae</taxon>
        <taxon>Pentapetalae</taxon>
        <taxon>rosids</taxon>
        <taxon>fabids</taxon>
        <taxon>Cucurbitales</taxon>
        <taxon>Cucurbitaceae</taxon>
        <taxon>Benincaseae</taxon>
        <taxon>Citrullus</taxon>
    </lineage>
</organism>
<evidence type="ECO:0000313" key="3">
    <source>
        <dbReference type="Proteomes" id="UP001642487"/>
    </source>
</evidence>
<feature type="non-terminal residue" evidence="2">
    <location>
        <position position="137"/>
    </location>
</feature>